<comment type="similarity">
    <text evidence="1">Belongs to the thymidylate kinase family.</text>
</comment>
<dbReference type="GO" id="GO:0005524">
    <property type="term" value="F:ATP binding"/>
    <property type="evidence" value="ECO:0007669"/>
    <property type="project" value="UniProtKB-KW"/>
</dbReference>
<dbReference type="GO" id="GO:0006235">
    <property type="term" value="P:dTTP biosynthetic process"/>
    <property type="evidence" value="ECO:0007669"/>
    <property type="project" value="TreeGrafter"/>
</dbReference>
<sequence>MDLSSRKTGAFFVIDGTDGSGKATQTKRLVERLRLEGYNVETISFPQYGAKSCGSVERYLAGDYGRSTEVNARAASIFYAVDRFDASFQIRAWLDAGKIVVSDRYVGSNMAHQGQKIHDTTERHAYLAWNDDLEHNIFGIPRPTLNLVLSVPLDVAIQLAAQGATEKTKVAGDIHEADRNHIRSSINTYKEITRLFPSFHHVNCAPHGTLRSIDDIHEELWQAVLPHIGTPVTSFTQHQETISV</sequence>
<dbReference type="InterPro" id="IPR027417">
    <property type="entry name" value="P-loop_NTPase"/>
</dbReference>
<dbReference type="InterPro" id="IPR039430">
    <property type="entry name" value="Thymidylate_kin-like_dom"/>
</dbReference>
<evidence type="ECO:0000256" key="1">
    <source>
        <dbReference type="ARBA" id="ARBA00009776"/>
    </source>
</evidence>
<dbReference type="GO" id="GO:0006227">
    <property type="term" value="P:dUDP biosynthetic process"/>
    <property type="evidence" value="ECO:0007669"/>
    <property type="project" value="TreeGrafter"/>
</dbReference>
<evidence type="ECO:0000256" key="3">
    <source>
        <dbReference type="ARBA" id="ARBA00022840"/>
    </source>
</evidence>
<evidence type="ECO:0000256" key="2">
    <source>
        <dbReference type="ARBA" id="ARBA00022741"/>
    </source>
</evidence>
<reference evidence="5 6" key="1">
    <citation type="submission" date="2017-09" db="EMBL/GenBank/DDBJ databases">
        <title>Depth-based differentiation of microbial function through sediment-hosted aquifers and enrichment of novel symbionts in the deep terrestrial subsurface.</title>
        <authorList>
            <person name="Probst A.J."/>
            <person name="Ladd B."/>
            <person name="Jarett J.K."/>
            <person name="Geller-Mcgrath D.E."/>
            <person name="Sieber C.M."/>
            <person name="Emerson J.B."/>
            <person name="Anantharaman K."/>
            <person name="Thomas B.C."/>
            <person name="Malmstrom R."/>
            <person name="Stieglmeier M."/>
            <person name="Klingl A."/>
            <person name="Woyke T."/>
            <person name="Ryan C.M."/>
            <person name="Banfield J.F."/>
        </authorList>
    </citation>
    <scope>NUCLEOTIDE SEQUENCE [LARGE SCALE GENOMIC DNA]</scope>
    <source>
        <strain evidence="5">CG10_big_fil_rev_8_21_14_0_10_50_16</strain>
    </source>
</reference>
<dbReference type="GO" id="GO:0005829">
    <property type="term" value="C:cytosol"/>
    <property type="evidence" value="ECO:0007669"/>
    <property type="project" value="TreeGrafter"/>
</dbReference>
<protein>
    <submittedName>
        <fullName evidence="5">Thymidylate kinase</fullName>
    </submittedName>
</protein>
<keyword evidence="5" id="KW-0808">Transferase</keyword>
<keyword evidence="3" id="KW-0067">ATP-binding</keyword>
<dbReference type="SUPFAM" id="SSF52540">
    <property type="entry name" value="P-loop containing nucleoside triphosphate hydrolases"/>
    <property type="match status" value="1"/>
</dbReference>
<gene>
    <name evidence="5" type="ORF">COV06_02320</name>
</gene>
<organism evidence="5 6">
    <name type="scientific">Candidatus Uhrbacteria bacterium CG10_big_fil_rev_8_21_14_0_10_50_16</name>
    <dbReference type="NCBI Taxonomy" id="1975039"/>
    <lineage>
        <taxon>Bacteria</taxon>
        <taxon>Candidatus Uhriibacteriota</taxon>
    </lineage>
</organism>
<dbReference type="PANTHER" id="PTHR10344">
    <property type="entry name" value="THYMIDYLATE KINASE"/>
    <property type="match status" value="1"/>
</dbReference>
<proteinExistence type="inferred from homology"/>
<dbReference type="Gene3D" id="3.40.50.300">
    <property type="entry name" value="P-loop containing nucleotide triphosphate hydrolases"/>
    <property type="match status" value="1"/>
</dbReference>
<evidence type="ECO:0000313" key="5">
    <source>
        <dbReference type="EMBL" id="PIR47626.1"/>
    </source>
</evidence>
<keyword evidence="5" id="KW-0418">Kinase</keyword>
<name>A0A2H0RMG4_9BACT</name>
<accession>A0A2H0RMG4</accession>
<dbReference type="PANTHER" id="PTHR10344:SF4">
    <property type="entry name" value="UMP-CMP KINASE 2, MITOCHONDRIAL"/>
    <property type="match status" value="1"/>
</dbReference>
<feature type="domain" description="Thymidylate kinase-like" evidence="4">
    <location>
        <begin position="14"/>
        <end position="166"/>
    </location>
</feature>
<dbReference type="GO" id="GO:0004798">
    <property type="term" value="F:dTMP kinase activity"/>
    <property type="evidence" value="ECO:0007669"/>
    <property type="project" value="TreeGrafter"/>
</dbReference>
<evidence type="ECO:0000313" key="6">
    <source>
        <dbReference type="Proteomes" id="UP000230084"/>
    </source>
</evidence>
<comment type="caution">
    <text evidence="5">The sequence shown here is derived from an EMBL/GenBank/DDBJ whole genome shotgun (WGS) entry which is preliminary data.</text>
</comment>
<dbReference type="EMBL" id="PCYM01000004">
    <property type="protein sequence ID" value="PIR47626.1"/>
    <property type="molecule type" value="Genomic_DNA"/>
</dbReference>
<evidence type="ECO:0000259" key="4">
    <source>
        <dbReference type="Pfam" id="PF02223"/>
    </source>
</evidence>
<dbReference type="Proteomes" id="UP000230084">
    <property type="component" value="Unassembled WGS sequence"/>
</dbReference>
<dbReference type="AlphaFoldDB" id="A0A2H0RMG4"/>
<keyword evidence="2" id="KW-0547">Nucleotide-binding</keyword>
<dbReference type="GO" id="GO:0006233">
    <property type="term" value="P:dTDP biosynthetic process"/>
    <property type="evidence" value="ECO:0007669"/>
    <property type="project" value="TreeGrafter"/>
</dbReference>
<dbReference type="Pfam" id="PF02223">
    <property type="entry name" value="Thymidylate_kin"/>
    <property type="match status" value="1"/>
</dbReference>